<protein>
    <recommendedName>
        <fullName evidence="13">Sodium:solute symporter</fullName>
    </recommendedName>
</protein>
<evidence type="ECO:0000256" key="2">
    <source>
        <dbReference type="ARBA" id="ARBA00006434"/>
    </source>
</evidence>
<evidence type="ECO:0000256" key="1">
    <source>
        <dbReference type="ARBA" id="ARBA00004651"/>
    </source>
</evidence>
<evidence type="ECO:0000256" key="7">
    <source>
        <dbReference type="ARBA" id="ARBA00023053"/>
    </source>
</evidence>
<dbReference type="PANTHER" id="PTHR42985:SF40">
    <property type="entry name" value="LD47995P-RELATED"/>
    <property type="match status" value="1"/>
</dbReference>
<evidence type="ECO:0000256" key="5">
    <source>
        <dbReference type="ARBA" id="ARBA00022692"/>
    </source>
</evidence>
<dbReference type="GO" id="GO:0005886">
    <property type="term" value="C:plasma membrane"/>
    <property type="evidence" value="ECO:0007669"/>
    <property type="project" value="UniProtKB-SubCell"/>
</dbReference>
<feature type="transmembrane region" description="Helical" evidence="11">
    <location>
        <begin position="98"/>
        <end position="119"/>
    </location>
</feature>
<keyword evidence="10" id="KW-0739">Sodium transport</keyword>
<dbReference type="GO" id="GO:0006814">
    <property type="term" value="P:sodium ion transport"/>
    <property type="evidence" value="ECO:0007669"/>
    <property type="project" value="UniProtKB-KW"/>
</dbReference>
<dbReference type="EMBL" id="UINC01037652">
    <property type="protein sequence ID" value="SVB33456.1"/>
    <property type="molecule type" value="Genomic_DNA"/>
</dbReference>
<dbReference type="PROSITE" id="PS50283">
    <property type="entry name" value="NA_SOLUT_SYMP_3"/>
    <property type="match status" value="1"/>
</dbReference>
<dbReference type="Pfam" id="PF00474">
    <property type="entry name" value="SSF"/>
    <property type="match status" value="1"/>
</dbReference>
<evidence type="ECO:0000256" key="11">
    <source>
        <dbReference type="SAM" id="Phobius"/>
    </source>
</evidence>
<comment type="similarity">
    <text evidence="2">Belongs to the sodium:solute symporter (SSF) (TC 2.A.21) family.</text>
</comment>
<keyword evidence="3" id="KW-0813">Transport</keyword>
<sequence>FYQRHLRPDASEKHLLGVSKLATLFWGLFGCGVALYAGQLGSLLEAVNQVGSFFYGSLLGVFLLAFLVKTSNGNGAFWGLLAGMGSVFIVAQTTDISWLYYNVVGSLTVLVVGTIVSWMSSTGD</sequence>
<dbReference type="Gene3D" id="1.20.1730.10">
    <property type="entry name" value="Sodium/glucose cotransporter"/>
    <property type="match status" value="1"/>
</dbReference>
<dbReference type="AlphaFoldDB" id="A0A382D4M3"/>
<dbReference type="GO" id="GO:0015293">
    <property type="term" value="F:symporter activity"/>
    <property type="evidence" value="ECO:0007669"/>
    <property type="project" value="TreeGrafter"/>
</dbReference>
<evidence type="ECO:0000256" key="9">
    <source>
        <dbReference type="ARBA" id="ARBA00023136"/>
    </source>
</evidence>
<gene>
    <name evidence="12" type="ORF">METZ01_LOCUS186310</name>
</gene>
<keyword evidence="4" id="KW-1003">Cell membrane</keyword>
<evidence type="ECO:0000313" key="12">
    <source>
        <dbReference type="EMBL" id="SVB33456.1"/>
    </source>
</evidence>
<comment type="subcellular location">
    <subcellularLocation>
        <location evidence="1">Cell membrane</location>
        <topology evidence="1">Multi-pass membrane protein</topology>
    </subcellularLocation>
</comment>
<feature type="transmembrane region" description="Helical" evidence="11">
    <location>
        <begin position="21"/>
        <end position="38"/>
    </location>
</feature>
<keyword evidence="8" id="KW-0406">Ion transport</keyword>
<proteinExistence type="inferred from homology"/>
<keyword evidence="9 11" id="KW-0472">Membrane</keyword>
<dbReference type="PANTHER" id="PTHR42985">
    <property type="entry name" value="SODIUM-COUPLED MONOCARBOXYLATE TRANSPORTER"/>
    <property type="match status" value="1"/>
</dbReference>
<feature type="non-terminal residue" evidence="12">
    <location>
        <position position="1"/>
    </location>
</feature>
<evidence type="ECO:0000256" key="8">
    <source>
        <dbReference type="ARBA" id="ARBA00023065"/>
    </source>
</evidence>
<feature type="transmembrane region" description="Helical" evidence="11">
    <location>
        <begin position="75"/>
        <end position="92"/>
    </location>
</feature>
<evidence type="ECO:0000256" key="4">
    <source>
        <dbReference type="ARBA" id="ARBA00022475"/>
    </source>
</evidence>
<evidence type="ECO:0000256" key="10">
    <source>
        <dbReference type="ARBA" id="ARBA00023201"/>
    </source>
</evidence>
<dbReference type="InterPro" id="IPR051163">
    <property type="entry name" value="Sodium:Solute_Symporter_SSF"/>
</dbReference>
<accession>A0A382D4M3</accession>
<evidence type="ECO:0000256" key="6">
    <source>
        <dbReference type="ARBA" id="ARBA00022989"/>
    </source>
</evidence>
<feature type="transmembrane region" description="Helical" evidence="11">
    <location>
        <begin position="50"/>
        <end position="68"/>
    </location>
</feature>
<dbReference type="InterPro" id="IPR038377">
    <property type="entry name" value="Na/Glc_symporter_sf"/>
</dbReference>
<organism evidence="12">
    <name type="scientific">marine metagenome</name>
    <dbReference type="NCBI Taxonomy" id="408172"/>
    <lineage>
        <taxon>unclassified sequences</taxon>
        <taxon>metagenomes</taxon>
        <taxon>ecological metagenomes</taxon>
    </lineage>
</organism>
<evidence type="ECO:0008006" key="13">
    <source>
        <dbReference type="Google" id="ProtNLM"/>
    </source>
</evidence>
<keyword evidence="7" id="KW-0915">Sodium</keyword>
<keyword evidence="6 11" id="KW-1133">Transmembrane helix</keyword>
<evidence type="ECO:0000256" key="3">
    <source>
        <dbReference type="ARBA" id="ARBA00022448"/>
    </source>
</evidence>
<dbReference type="InterPro" id="IPR001734">
    <property type="entry name" value="Na/solute_symporter"/>
</dbReference>
<keyword evidence="5 11" id="KW-0812">Transmembrane</keyword>
<reference evidence="12" key="1">
    <citation type="submission" date="2018-05" db="EMBL/GenBank/DDBJ databases">
        <authorList>
            <person name="Lanie J.A."/>
            <person name="Ng W.-L."/>
            <person name="Kazmierczak K.M."/>
            <person name="Andrzejewski T.M."/>
            <person name="Davidsen T.M."/>
            <person name="Wayne K.J."/>
            <person name="Tettelin H."/>
            <person name="Glass J.I."/>
            <person name="Rusch D."/>
            <person name="Podicherti R."/>
            <person name="Tsui H.-C.T."/>
            <person name="Winkler M.E."/>
        </authorList>
    </citation>
    <scope>NUCLEOTIDE SEQUENCE</scope>
</reference>
<name>A0A382D4M3_9ZZZZ</name>